<feature type="compositionally biased region" description="Polar residues" evidence="7">
    <location>
        <begin position="10"/>
        <end position="28"/>
    </location>
</feature>
<keyword evidence="5" id="KW-0539">Nucleus</keyword>
<dbReference type="InterPro" id="IPR052035">
    <property type="entry name" value="ZnF_BED_domain_contain"/>
</dbReference>
<feature type="compositionally biased region" description="Polar residues" evidence="7">
    <location>
        <begin position="71"/>
        <end position="84"/>
    </location>
</feature>
<evidence type="ECO:0000256" key="6">
    <source>
        <dbReference type="SAM" id="Coils"/>
    </source>
</evidence>
<dbReference type="InterPro" id="IPR012337">
    <property type="entry name" value="RNaseH-like_sf"/>
</dbReference>
<reference evidence="8" key="2">
    <citation type="submission" date="2022-10" db="EMBL/GenBank/DDBJ databases">
        <authorList>
            <consortium name="ENA_rothamsted_submissions"/>
            <consortium name="culmorum"/>
            <person name="King R."/>
        </authorList>
    </citation>
    <scope>NUCLEOTIDE SEQUENCE</scope>
</reference>
<dbReference type="PANTHER" id="PTHR46481:SF10">
    <property type="entry name" value="ZINC FINGER BED DOMAIN-CONTAINING PROTEIN 39"/>
    <property type="match status" value="1"/>
</dbReference>
<feature type="coiled-coil region" evidence="6">
    <location>
        <begin position="552"/>
        <end position="579"/>
    </location>
</feature>
<dbReference type="EMBL" id="OU896715">
    <property type="protein sequence ID" value="CAG9825832.1"/>
    <property type="molecule type" value="Genomic_DNA"/>
</dbReference>
<keyword evidence="6" id="KW-0175">Coiled coil</keyword>
<dbReference type="SUPFAM" id="SSF140996">
    <property type="entry name" value="Hermes dimerisation domain"/>
    <property type="match status" value="1"/>
</dbReference>
<proteinExistence type="predicted"/>
<evidence type="ECO:0000313" key="9">
    <source>
        <dbReference type="Proteomes" id="UP001153737"/>
    </source>
</evidence>
<dbReference type="PANTHER" id="PTHR46481">
    <property type="entry name" value="ZINC FINGER BED DOMAIN-CONTAINING PROTEIN 4"/>
    <property type="match status" value="1"/>
</dbReference>
<evidence type="ECO:0000256" key="5">
    <source>
        <dbReference type="ARBA" id="ARBA00023242"/>
    </source>
</evidence>
<keyword evidence="9" id="KW-1185">Reference proteome</keyword>
<evidence type="ECO:0000256" key="3">
    <source>
        <dbReference type="ARBA" id="ARBA00022771"/>
    </source>
</evidence>
<feature type="region of interest" description="Disordered" evidence="7">
    <location>
        <begin position="1"/>
        <end position="84"/>
    </location>
</feature>
<keyword evidence="4" id="KW-0862">Zinc</keyword>
<evidence type="ECO:0000256" key="7">
    <source>
        <dbReference type="SAM" id="MobiDB-lite"/>
    </source>
</evidence>
<sequence length="618" mass="70400">MKPKHPKLSRTCNAEKTTPQIQIIPDDNNSNEELADPFVCGSDSMDEDKSFEPGPGDSVSDSDSDDSVSSPNTSSAITQSVSNKTQYKKRKLNNVIVKNKRDRALGVSGKLLTTFFTMVSTSTNNNDKVGTCQICKKQIQMKNANNTGLKRHLFARHQKQYHEIFPEVEAAAIAEAKKSGSRQGNIKEMFNFDLQNQSKKPPAITQKKFEEKLVEWIAVKYLPFSFFDDDQTQEIFHDFRQLEDSSALLPKRSAMRSKVVQHFSNMKNTVMQILKENQSKYSFTVDGCTSVSNKSYYGITCHFIDDTWTFQSLVIDFVPSRGQHTGKDIGHCFYNSLVTYDLQQKIQGITEDNVSANTLFMSELSKIIHEKHGKLFDEEDQHFRCIAHVLNLAVQDLLKILKIENDGADAEIEADTEDEEMEIENENCDDEEDTNVDTSPVLKIRALCKKIKASEQWQLKLKTCCELTNVKMLTLIIDVPTRWNSTFDMIKVSLKMRHPLNALCDNNAKLKFLRVNENEWDLLKQICGHLHSFKSLSTLLGGEKYVTLPMVVMSLNILIDKLEEDAQHLDQKIDRTEVDEAIILALQAARDKILKHYAKTNWVQVTPMYQFMGYLSAS</sequence>
<dbReference type="Proteomes" id="UP001153737">
    <property type="component" value="Chromosome 9"/>
</dbReference>
<comment type="subcellular location">
    <subcellularLocation>
        <location evidence="1">Nucleus</location>
    </subcellularLocation>
</comment>
<organism evidence="8 9">
    <name type="scientific">Phaedon cochleariae</name>
    <name type="common">Mustard beetle</name>
    <dbReference type="NCBI Taxonomy" id="80249"/>
    <lineage>
        <taxon>Eukaryota</taxon>
        <taxon>Metazoa</taxon>
        <taxon>Ecdysozoa</taxon>
        <taxon>Arthropoda</taxon>
        <taxon>Hexapoda</taxon>
        <taxon>Insecta</taxon>
        <taxon>Pterygota</taxon>
        <taxon>Neoptera</taxon>
        <taxon>Endopterygota</taxon>
        <taxon>Coleoptera</taxon>
        <taxon>Polyphaga</taxon>
        <taxon>Cucujiformia</taxon>
        <taxon>Chrysomeloidea</taxon>
        <taxon>Chrysomelidae</taxon>
        <taxon>Chrysomelinae</taxon>
        <taxon>Chrysomelini</taxon>
        <taxon>Phaedon</taxon>
    </lineage>
</organism>
<name>A0A9N9SNA2_PHACE</name>
<accession>A0A9N9SNA2</accession>
<protein>
    <recommendedName>
        <fullName evidence="10">BED-type domain-containing protein</fullName>
    </recommendedName>
</protein>
<evidence type="ECO:0000256" key="2">
    <source>
        <dbReference type="ARBA" id="ARBA00022723"/>
    </source>
</evidence>
<dbReference type="SUPFAM" id="SSF53098">
    <property type="entry name" value="Ribonuclease H-like"/>
    <property type="match status" value="1"/>
</dbReference>
<evidence type="ECO:0000313" key="8">
    <source>
        <dbReference type="EMBL" id="CAG9825832.1"/>
    </source>
</evidence>
<dbReference type="AlphaFoldDB" id="A0A9N9SNA2"/>
<reference evidence="8" key="1">
    <citation type="submission" date="2022-01" db="EMBL/GenBank/DDBJ databases">
        <authorList>
            <person name="King R."/>
        </authorList>
    </citation>
    <scope>NUCLEOTIDE SEQUENCE</scope>
</reference>
<evidence type="ECO:0000256" key="4">
    <source>
        <dbReference type="ARBA" id="ARBA00022833"/>
    </source>
</evidence>
<dbReference type="OrthoDB" id="6770822at2759"/>
<gene>
    <name evidence="8" type="ORF">PHAECO_LOCUS12560</name>
</gene>
<evidence type="ECO:0008006" key="10">
    <source>
        <dbReference type="Google" id="ProtNLM"/>
    </source>
</evidence>
<dbReference type="GO" id="GO:0008270">
    <property type="term" value="F:zinc ion binding"/>
    <property type="evidence" value="ECO:0007669"/>
    <property type="project" value="UniProtKB-KW"/>
</dbReference>
<dbReference type="GO" id="GO:0005634">
    <property type="term" value="C:nucleus"/>
    <property type="evidence" value="ECO:0007669"/>
    <property type="project" value="UniProtKB-SubCell"/>
</dbReference>
<keyword evidence="3" id="KW-0863">Zinc-finger</keyword>
<keyword evidence="2" id="KW-0479">Metal-binding</keyword>
<evidence type="ECO:0000256" key="1">
    <source>
        <dbReference type="ARBA" id="ARBA00004123"/>
    </source>
</evidence>